<dbReference type="Gene3D" id="2.60.40.10">
    <property type="entry name" value="Immunoglobulins"/>
    <property type="match status" value="4"/>
</dbReference>
<dbReference type="InterPro" id="IPR050488">
    <property type="entry name" value="Ig_Fc_receptor"/>
</dbReference>
<proteinExistence type="predicted"/>
<evidence type="ECO:0000313" key="6">
    <source>
        <dbReference type="EMBL" id="KAI2658926.1"/>
    </source>
</evidence>
<dbReference type="PANTHER" id="PTHR11481">
    <property type="entry name" value="IMMUNOGLOBULIN FC RECEPTOR"/>
    <property type="match status" value="1"/>
</dbReference>
<dbReference type="InterPro" id="IPR013783">
    <property type="entry name" value="Ig-like_fold"/>
</dbReference>
<evidence type="ECO:0000256" key="3">
    <source>
        <dbReference type="SAM" id="MobiDB-lite"/>
    </source>
</evidence>
<dbReference type="Pfam" id="PF13927">
    <property type="entry name" value="Ig_3"/>
    <property type="match status" value="2"/>
</dbReference>
<evidence type="ECO:0000256" key="2">
    <source>
        <dbReference type="ARBA" id="ARBA00023157"/>
    </source>
</evidence>
<dbReference type="CDD" id="cd00096">
    <property type="entry name" value="Ig"/>
    <property type="match status" value="4"/>
</dbReference>
<organism evidence="6 7">
    <name type="scientific">Labeo rohita</name>
    <name type="common">Indian major carp</name>
    <name type="synonym">Cyprinus rohita</name>
    <dbReference type="NCBI Taxonomy" id="84645"/>
    <lineage>
        <taxon>Eukaryota</taxon>
        <taxon>Metazoa</taxon>
        <taxon>Chordata</taxon>
        <taxon>Craniata</taxon>
        <taxon>Vertebrata</taxon>
        <taxon>Euteleostomi</taxon>
        <taxon>Actinopterygii</taxon>
        <taxon>Neopterygii</taxon>
        <taxon>Teleostei</taxon>
        <taxon>Ostariophysi</taxon>
        <taxon>Cypriniformes</taxon>
        <taxon>Cyprinidae</taxon>
        <taxon>Labeoninae</taxon>
        <taxon>Labeonini</taxon>
        <taxon>Labeo</taxon>
    </lineage>
</organism>
<evidence type="ECO:0000259" key="5">
    <source>
        <dbReference type="PROSITE" id="PS50835"/>
    </source>
</evidence>
<feature type="region of interest" description="Disordered" evidence="3">
    <location>
        <begin position="782"/>
        <end position="811"/>
    </location>
</feature>
<keyword evidence="2" id="KW-1015">Disulfide bond</keyword>
<dbReference type="SUPFAM" id="SSF48726">
    <property type="entry name" value="Immunoglobulin"/>
    <property type="match status" value="4"/>
</dbReference>
<dbReference type="InterPro" id="IPR036179">
    <property type="entry name" value="Ig-like_dom_sf"/>
</dbReference>
<accession>A0ABQ8M7R2</accession>
<evidence type="ECO:0000313" key="7">
    <source>
        <dbReference type="Proteomes" id="UP000830375"/>
    </source>
</evidence>
<dbReference type="PROSITE" id="PS50835">
    <property type="entry name" value="IG_LIKE"/>
    <property type="match status" value="4"/>
</dbReference>
<keyword evidence="4" id="KW-0812">Transmembrane</keyword>
<keyword evidence="7" id="KW-1185">Reference proteome</keyword>
<gene>
    <name evidence="6" type="ORF">H4Q32_023081</name>
</gene>
<comment type="caution">
    <text evidence="6">The sequence shown here is derived from an EMBL/GenBank/DDBJ whole genome shotgun (WGS) entry which is preliminary data.</text>
</comment>
<feature type="domain" description="Ig-like" evidence="5">
    <location>
        <begin position="453"/>
        <end position="552"/>
    </location>
</feature>
<keyword evidence="4" id="KW-0472">Membrane</keyword>
<dbReference type="PANTHER" id="PTHR11481:SF111">
    <property type="entry name" value="FC RECEPTOR-LIKE PROTEIN 3 ISOFORM X1"/>
    <property type="match status" value="1"/>
</dbReference>
<name>A0ABQ8M7R2_LABRO</name>
<keyword evidence="4" id="KW-1133">Transmembrane helix</keyword>
<feature type="domain" description="Ig-like" evidence="5">
    <location>
        <begin position="293"/>
        <end position="369"/>
    </location>
</feature>
<feature type="domain" description="Ig-like" evidence="5">
    <location>
        <begin position="636"/>
        <end position="709"/>
    </location>
</feature>
<feature type="domain" description="Ig-like" evidence="5">
    <location>
        <begin position="91"/>
        <end position="183"/>
    </location>
</feature>
<dbReference type="InterPro" id="IPR007110">
    <property type="entry name" value="Ig-like_dom"/>
</dbReference>
<feature type="transmembrane region" description="Helical" evidence="4">
    <location>
        <begin position="719"/>
        <end position="746"/>
    </location>
</feature>
<evidence type="ECO:0000256" key="1">
    <source>
        <dbReference type="ARBA" id="ARBA00022729"/>
    </source>
</evidence>
<dbReference type="Proteomes" id="UP000830375">
    <property type="component" value="Unassembled WGS sequence"/>
</dbReference>
<sequence>MMAGSLRYLLPSLWGGLRLKPVLSGPSEAYVRSEVQFDCAVPDWSSPLSYELWKDAGDLIATENNVKVSFSLQVTEESEGKYYCRLTDGVPVIGARLTSDPDPPIIYEGQKFVLRCLVRKGTHLSFIWYHNKQEVNSSSELHWLSGDTLTVDGASEVHAGIYSCTAQNQMTVNPRFSSSRNIHVIVKKHISVPTLSFTVFSNGSSLVANISCGSARGSPPVTWSVLLNGLELDVKRVDSLESWFVLPVSVGVDMGAARCQAQTDTQQLLSDPVQLHVVGGAVRVTVTYLHDAGGTVAAARLKCVPDRGTFPTFSWHLNRSSLPPEADAHAVTRHGQVLILTEVSSGFYRCRVRDSFNDSSAWVESEGIFVQKTDLSATPMEVIALVFCGFLSVVIVFWPFIQGQVNGSVEDFYCDIPGKPVTLSVQYEIYLETNPGKVFGAHSSLSGEIATFPLVITTQHDGRLICKASGHNDTDIESSYRQTLTLQCNKTKGTYVTYNWFRNNVPVQMPYDRNEDTLTIHRVSAQNTGNYVCVASNRYNDTTIFNSTSDVTVYVKANITCQSKKGTPPITFSLLNYTDAIFTETTETTSAFFKVPIELNRYMGQVSCNASNEGNWVLSDPFRLIHVDLDFQVVDLELRCKVEQGSFPRYSWFLNNSRLVGRGRFYAVVLSDESKLLLSVGRDSAGFYHCQASDRLDNSTSVHSPKMLINKEVLNTVPLLVVIVVFTSFALLNVALIACCIYGVVLRKLIEEHRKMRITDKQEDEDEEDADYLMLEDFEEDAVQTDRMSDSAEDEDQSVDESVLYEGAVSE</sequence>
<dbReference type="InterPro" id="IPR003599">
    <property type="entry name" value="Ig_sub"/>
</dbReference>
<dbReference type="SMART" id="SM00409">
    <property type="entry name" value="IG"/>
    <property type="match status" value="5"/>
</dbReference>
<dbReference type="EMBL" id="JACTAM010000011">
    <property type="protein sequence ID" value="KAI2658926.1"/>
    <property type="molecule type" value="Genomic_DNA"/>
</dbReference>
<protein>
    <submittedName>
        <fullName evidence="6">Fc receptor-like protein 5</fullName>
    </submittedName>
</protein>
<keyword evidence="1" id="KW-0732">Signal</keyword>
<dbReference type="InterPro" id="IPR003598">
    <property type="entry name" value="Ig_sub2"/>
</dbReference>
<evidence type="ECO:0000256" key="4">
    <source>
        <dbReference type="SAM" id="Phobius"/>
    </source>
</evidence>
<reference evidence="6 7" key="1">
    <citation type="submission" date="2022-01" db="EMBL/GenBank/DDBJ databases">
        <title>A high-quality chromosome-level genome assembly of rohu carp, Labeo rohita.</title>
        <authorList>
            <person name="Arick M.A. II"/>
            <person name="Hsu C.-Y."/>
            <person name="Magbanua Z."/>
            <person name="Pechanova O."/>
            <person name="Grover C."/>
            <person name="Miller E."/>
            <person name="Thrash A."/>
            <person name="Ezzel L."/>
            <person name="Alam S."/>
            <person name="Benzie J."/>
            <person name="Hamilton M."/>
            <person name="Karsi A."/>
            <person name="Lawrence M.L."/>
            <person name="Peterson D.G."/>
        </authorList>
    </citation>
    <scope>NUCLEOTIDE SEQUENCE [LARGE SCALE GENOMIC DNA]</scope>
    <source>
        <strain evidence="7">BAU-BD-2019</strain>
        <tissue evidence="6">Blood</tissue>
    </source>
</reference>
<dbReference type="SMART" id="SM00408">
    <property type="entry name" value="IGc2"/>
    <property type="match status" value="3"/>
</dbReference>